<sequence length="185" mass="20434">MMRTVGSLSMRFCFLAVWSPYEISSTVANFSNAVYRLLMSLSLISSCTCMNGSNVMDDFLLFGTCRTERKWPPNMCTTGDGLTSTCLFTAIFWFAPTSIQPLSSFSVDPLIWPVLIISSAEFRVLSVCGSLMEALRSAMSLSAKRLMLSTNSSCSPSRRYPRNSSASSCLPHLRWLNRGSLAMLA</sequence>
<reference evidence="2" key="2">
    <citation type="submission" date="2021-01" db="EMBL/GenBank/DDBJ databases">
        <authorList>
            <person name="Schikora-Tamarit M.A."/>
        </authorList>
    </citation>
    <scope>NUCLEOTIDE SEQUENCE</scope>
    <source>
        <strain evidence="2">NCAIM Y.01608</strain>
    </source>
</reference>
<reference evidence="2" key="1">
    <citation type="journal article" date="2021" name="Open Biol.">
        <title>Shared evolutionary footprints suggest mitochondrial oxidative damage underlies multiple complex I losses in fungi.</title>
        <authorList>
            <person name="Schikora-Tamarit M.A."/>
            <person name="Marcet-Houben M."/>
            <person name="Nosek J."/>
            <person name="Gabaldon T."/>
        </authorList>
    </citation>
    <scope>NUCLEOTIDE SEQUENCE</scope>
    <source>
        <strain evidence="2">NCAIM Y.01608</strain>
    </source>
</reference>
<evidence type="ECO:0000256" key="1">
    <source>
        <dbReference type="SAM" id="SignalP"/>
    </source>
</evidence>
<name>A0A9P8PSP4_9ASCO</name>
<evidence type="ECO:0000313" key="3">
    <source>
        <dbReference type="Proteomes" id="UP000788993"/>
    </source>
</evidence>
<feature type="chain" id="PRO_5040163554" description="Secreted protein" evidence="1">
    <location>
        <begin position="29"/>
        <end position="185"/>
    </location>
</feature>
<feature type="signal peptide" evidence="1">
    <location>
        <begin position="1"/>
        <end position="28"/>
    </location>
</feature>
<keyword evidence="3" id="KW-1185">Reference proteome</keyword>
<gene>
    <name evidence="2" type="ORF">OGATHE_001093</name>
</gene>
<proteinExistence type="predicted"/>
<dbReference type="EMBL" id="JAEUBD010000146">
    <property type="protein sequence ID" value="KAH3676604.1"/>
    <property type="molecule type" value="Genomic_DNA"/>
</dbReference>
<evidence type="ECO:0008006" key="4">
    <source>
        <dbReference type="Google" id="ProtNLM"/>
    </source>
</evidence>
<dbReference type="AlphaFoldDB" id="A0A9P8PSP4"/>
<organism evidence="2 3">
    <name type="scientific">Ogataea polymorpha</name>
    <dbReference type="NCBI Taxonomy" id="460523"/>
    <lineage>
        <taxon>Eukaryota</taxon>
        <taxon>Fungi</taxon>
        <taxon>Dikarya</taxon>
        <taxon>Ascomycota</taxon>
        <taxon>Saccharomycotina</taxon>
        <taxon>Pichiomycetes</taxon>
        <taxon>Pichiales</taxon>
        <taxon>Pichiaceae</taxon>
        <taxon>Ogataea</taxon>
    </lineage>
</organism>
<comment type="caution">
    <text evidence="2">The sequence shown here is derived from an EMBL/GenBank/DDBJ whole genome shotgun (WGS) entry which is preliminary data.</text>
</comment>
<dbReference type="Proteomes" id="UP000788993">
    <property type="component" value="Unassembled WGS sequence"/>
</dbReference>
<protein>
    <recommendedName>
        <fullName evidence="4">Secreted protein</fullName>
    </recommendedName>
</protein>
<accession>A0A9P8PSP4</accession>
<evidence type="ECO:0000313" key="2">
    <source>
        <dbReference type="EMBL" id="KAH3676604.1"/>
    </source>
</evidence>
<keyword evidence="1" id="KW-0732">Signal</keyword>